<evidence type="ECO:0000256" key="1">
    <source>
        <dbReference type="SAM" id="Phobius"/>
    </source>
</evidence>
<dbReference type="RefSeq" id="WP_203776700.1">
    <property type="nucleotide sequence ID" value="NZ_BAAAYJ010000046.1"/>
</dbReference>
<proteinExistence type="predicted"/>
<evidence type="ECO:0000313" key="3">
    <source>
        <dbReference type="Proteomes" id="UP000647172"/>
    </source>
</evidence>
<name>A0A919MRF1_9ACTN</name>
<reference evidence="2" key="1">
    <citation type="submission" date="2021-01" db="EMBL/GenBank/DDBJ databases">
        <title>Whole genome shotgun sequence of Actinoplanes nipponensis NBRC 14063.</title>
        <authorList>
            <person name="Komaki H."/>
            <person name="Tamura T."/>
        </authorList>
    </citation>
    <scope>NUCLEOTIDE SEQUENCE</scope>
    <source>
        <strain evidence="2">NBRC 14063</strain>
    </source>
</reference>
<feature type="transmembrane region" description="Helical" evidence="1">
    <location>
        <begin position="52"/>
        <end position="74"/>
    </location>
</feature>
<keyword evidence="1" id="KW-1133">Transmembrane helix</keyword>
<accession>A0A919MRF1</accession>
<dbReference type="AlphaFoldDB" id="A0A919MRF1"/>
<protein>
    <submittedName>
        <fullName evidence="2">Uncharacterized protein</fullName>
    </submittedName>
</protein>
<dbReference type="EMBL" id="BOMQ01000095">
    <property type="protein sequence ID" value="GIE54157.1"/>
    <property type="molecule type" value="Genomic_DNA"/>
</dbReference>
<comment type="caution">
    <text evidence="2">The sequence shown here is derived from an EMBL/GenBank/DDBJ whole genome shotgun (WGS) entry which is preliminary data.</text>
</comment>
<keyword evidence="1" id="KW-0812">Transmembrane</keyword>
<organism evidence="2 3">
    <name type="scientific">Actinoplanes nipponensis</name>
    <dbReference type="NCBI Taxonomy" id="135950"/>
    <lineage>
        <taxon>Bacteria</taxon>
        <taxon>Bacillati</taxon>
        <taxon>Actinomycetota</taxon>
        <taxon>Actinomycetes</taxon>
        <taxon>Micromonosporales</taxon>
        <taxon>Micromonosporaceae</taxon>
        <taxon>Actinoplanes</taxon>
    </lineage>
</organism>
<gene>
    <name evidence="2" type="ORF">Ani05nite_76910</name>
</gene>
<keyword evidence="1" id="KW-0472">Membrane</keyword>
<evidence type="ECO:0000313" key="2">
    <source>
        <dbReference type="EMBL" id="GIE54157.1"/>
    </source>
</evidence>
<sequence>MTTSTTTALDGRTTAAPAPVTVLPVADGGRPIGAWVVGPDGAAFRPVVDLTLLGGAALAAAGAATVAIAVAVAAGRRRPDIGTVTMGPGGWVSVKRTALPPLRSGAPRPWWARALRTRRLVPQP</sequence>
<keyword evidence="3" id="KW-1185">Reference proteome</keyword>
<dbReference type="Proteomes" id="UP000647172">
    <property type="component" value="Unassembled WGS sequence"/>
</dbReference>